<dbReference type="Proteomes" id="UP001497623">
    <property type="component" value="Unassembled WGS sequence"/>
</dbReference>
<accession>A0AAV2QX80</accession>
<organism evidence="2 3">
    <name type="scientific">Meganyctiphanes norvegica</name>
    <name type="common">Northern krill</name>
    <name type="synonym">Thysanopoda norvegica</name>
    <dbReference type="NCBI Taxonomy" id="48144"/>
    <lineage>
        <taxon>Eukaryota</taxon>
        <taxon>Metazoa</taxon>
        <taxon>Ecdysozoa</taxon>
        <taxon>Arthropoda</taxon>
        <taxon>Crustacea</taxon>
        <taxon>Multicrustacea</taxon>
        <taxon>Malacostraca</taxon>
        <taxon>Eumalacostraca</taxon>
        <taxon>Eucarida</taxon>
        <taxon>Euphausiacea</taxon>
        <taxon>Euphausiidae</taxon>
        <taxon>Meganyctiphanes</taxon>
    </lineage>
</organism>
<comment type="caution">
    <text evidence="2">The sequence shown here is derived from an EMBL/GenBank/DDBJ whole genome shotgun (WGS) entry which is preliminary data.</text>
</comment>
<feature type="transmembrane region" description="Helical" evidence="1">
    <location>
        <begin position="96"/>
        <end position="121"/>
    </location>
</feature>
<evidence type="ECO:0000256" key="1">
    <source>
        <dbReference type="SAM" id="Phobius"/>
    </source>
</evidence>
<protein>
    <submittedName>
        <fullName evidence="2">Uncharacterized protein</fullName>
    </submittedName>
</protein>
<proteinExistence type="predicted"/>
<keyword evidence="3" id="KW-1185">Reference proteome</keyword>
<dbReference type="EMBL" id="CAXKWB010011668">
    <property type="protein sequence ID" value="CAL4102184.1"/>
    <property type="molecule type" value="Genomic_DNA"/>
</dbReference>
<dbReference type="AlphaFoldDB" id="A0AAV2QX80"/>
<gene>
    <name evidence="2" type="ORF">MNOR_LOCUS17189</name>
</gene>
<keyword evidence="1" id="KW-0812">Transmembrane</keyword>
<keyword evidence="1" id="KW-1133">Transmembrane helix</keyword>
<evidence type="ECO:0000313" key="3">
    <source>
        <dbReference type="Proteomes" id="UP001497623"/>
    </source>
</evidence>
<feature type="non-terminal residue" evidence="2">
    <location>
        <position position="1"/>
    </location>
</feature>
<keyword evidence="1" id="KW-0472">Membrane</keyword>
<name>A0AAV2QX80_MEGNR</name>
<sequence>SEVSAKLLPRAVLLLPTPIPRPRRRSSSPPTALTIAAASLSTLVRRPPPTLLTLSRISLSNSSPVAIAANPLLAIQENTYISEGGYVLTLLLCTEIWIFICGDIVDFFVIVFKCVIILKLLSENIIKVFIYFVTYLKCFPGQINLIPENLI</sequence>
<evidence type="ECO:0000313" key="2">
    <source>
        <dbReference type="EMBL" id="CAL4102184.1"/>
    </source>
</evidence>
<reference evidence="2 3" key="1">
    <citation type="submission" date="2024-05" db="EMBL/GenBank/DDBJ databases">
        <authorList>
            <person name="Wallberg A."/>
        </authorList>
    </citation>
    <scope>NUCLEOTIDE SEQUENCE [LARGE SCALE GENOMIC DNA]</scope>
</reference>